<dbReference type="EMBL" id="MHLC01000012">
    <property type="protein sequence ID" value="OGZ01409.1"/>
    <property type="molecule type" value="Genomic_DNA"/>
</dbReference>
<dbReference type="Proteomes" id="UP000178495">
    <property type="component" value="Unassembled WGS sequence"/>
</dbReference>
<reference evidence="1 2" key="1">
    <citation type="journal article" date="2016" name="Nat. Commun.">
        <title>Thousands of microbial genomes shed light on interconnected biogeochemical processes in an aquifer system.</title>
        <authorList>
            <person name="Anantharaman K."/>
            <person name="Brown C.T."/>
            <person name="Hug L.A."/>
            <person name="Sharon I."/>
            <person name="Castelle C.J."/>
            <person name="Probst A.J."/>
            <person name="Thomas B.C."/>
            <person name="Singh A."/>
            <person name="Wilkins M.J."/>
            <person name="Karaoz U."/>
            <person name="Brodie E.L."/>
            <person name="Williams K.H."/>
            <person name="Hubbard S.S."/>
            <person name="Banfield J.F."/>
        </authorList>
    </citation>
    <scope>NUCLEOTIDE SEQUENCE [LARGE SCALE GENOMIC DNA]</scope>
</reference>
<dbReference type="STRING" id="1798652.A3A43_01295"/>
<evidence type="ECO:0000313" key="1">
    <source>
        <dbReference type="EMBL" id="OGZ01409.1"/>
    </source>
</evidence>
<sequence>MANELANAQDLVAIEDVRDKTLILKNGGLRQVLMVGGVNFSLKSEAEQGVITVAYQNFLNGLNFPIQIIVHSRKLNIEKYLATLEGRKDKEPSGLLQDQIGEYKAFINGFVADNAIMAKTFFVVVPFAPMVLPGKETVLGFLPFLKRKRGDEDKAEKAKEAQREEGIAQLKQRVTQVVEGLATVGLDAVVLEDQQLVELFYNFYNPETIEREKAGRPEV</sequence>
<organism evidence="1 2">
    <name type="scientific">Candidatus Liptonbacteria bacterium RIFCSPLOWO2_01_FULL_56_20</name>
    <dbReference type="NCBI Taxonomy" id="1798652"/>
    <lineage>
        <taxon>Bacteria</taxon>
        <taxon>Candidatus Liptoniibacteriota</taxon>
    </lineage>
</organism>
<accession>A0A1G2CJ74</accession>
<dbReference type="AlphaFoldDB" id="A0A1G2CJ74"/>
<protein>
    <submittedName>
        <fullName evidence="1">Uncharacterized protein</fullName>
    </submittedName>
</protein>
<name>A0A1G2CJ74_9BACT</name>
<comment type="caution">
    <text evidence="1">The sequence shown here is derived from an EMBL/GenBank/DDBJ whole genome shotgun (WGS) entry which is preliminary data.</text>
</comment>
<proteinExistence type="predicted"/>
<gene>
    <name evidence="1" type="ORF">A3A43_01295</name>
</gene>
<evidence type="ECO:0000313" key="2">
    <source>
        <dbReference type="Proteomes" id="UP000178495"/>
    </source>
</evidence>